<protein>
    <submittedName>
        <fullName evidence="4">DegT/DnrJ/EryC1/StrS family aminotransferase</fullName>
    </submittedName>
</protein>
<organism evidence="4 5">
    <name type="scientific">Belliella filtrata</name>
    <dbReference type="NCBI Taxonomy" id="2923435"/>
    <lineage>
        <taxon>Bacteria</taxon>
        <taxon>Pseudomonadati</taxon>
        <taxon>Bacteroidota</taxon>
        <taxon>Cytophagia</taxon>
        <taxon>Cytophagales</taxon>
        <taxon>Cyclobacteriaceae</taxon>
        <taxon>Belliella</taxon>
    </lineage>
</organism>
<dbReference type="EMBL" id="JAKZGP010000005">
    <property type="protein sequence ID" value="MCH7408497.1"/>
    <property type="molecule type" value="Genomic_DNA"/>
</dbReference>
<evidence type="ECO:0000313" key="5">
    <source>
        <dbReference type="Proteomes" id="UP001165489"/>
    </source>
</evidence>
<dbReference type="PIRSF" id="PIRSF000390">
    <property type="entry name" value="PLP_StrS"/>
    <property type="match status" value="1"/>
</dbReference>
<dbReference type="InterPro" id="IPR015424">
    <property type="entry name" value="PyrdxlP-dep_Trfase"/>
</dbReference>
<dbReference type="InterPro" id="IPR000653">
    <property type="entry name" value="DegT/StrS_aminotransferase"/>
</dbReference>
<dbReference type="InterPro" id="IPR015422">
    <property type="entry name" value="PyrdxlP-dep_Trfase_small"/>
</dbReference>
<keyword evidence="4" id="KW-0032">Aminotransferase</keyword>
<dbReference type="GO" id="GO:0008483">
    <property type="term" value="F:transaminase activity"/>
    <property type="evidence" value="ECO:0007669"/>
    <property type="project" value="UniProtKB-KW"/>
</dbReference>
<dbReference type="PANTHER" id="PTHR30244:SF36">
    <property type="entry name" value="3-OXO-GLUCOSE-6-PHOSPHATE:GLUTAMATE AMINOTRANSFERASE"/>
    <property type="match status" value="1"/>
</dbReference>
<keyword evidence="1 3" id="KW-0663">Pyridoxal phosphate</keyword>
<dbReference type="Gene3D" id="3.90.1150.10">
    <property type="entry name" value="Aspartate Aminotransferase, domain 1"/>
    <property type="match status" value="1"/>
</dbReference>
<dbReference type="InterPro" id="IPR015421">
    <property type="entry name" value="PyrdxlP-dep_Trfase_major"/>
</dbReference>
<accession>A0ABS9UWH0</accession>
<keyword evidence="4" id="KW-0808">Transferase</keyword>
<evidence type="ECO:0000256" key="2">
    <source>
        <dbReference type="ARBA" id="ARBA00037999"/>
    </source>
</evidence>
<dbReference type="Proteomes" id="UP001165489">
    <property type="component" value="Unassembled WGS sequence"/>
</dbReference>
<keyword evidence="5" id="KW-1185">Reference proteome</keyword>
<comment type="similarity">
    <text evidence="2 3">Belongs to the DegT/DnrJ/EryC1 family.</text>
</comment>
<proteinExistence type="inferred from homology"/>
<dbReference type="Gene3D" id="3.40.640.10">
    <property type="entry name" value="Type I PLP-dependent aspartate aminotransferase-like (Major domain)"/>
    <property type="match status" value="1"/>
</dbReference>
<name>A0ABS9UWH0_9BACT</name>
<evidence type="ECO:0000256" key="1">
    <source>
        <dbReference type="ARBA" id="ARBA00022898"/>
    </source>
</evidence>
<sequence length="364" mass="41085">MISKIPFLNLARFPEPVKEDLRSKFDQILDKGIFSGSDEVLLLEKQLGEYLDSPHVVSCANGTDALEMALRALEIGIGDDVIVPAMSWVSTAEVVLLVGAKPIFIDTDDNGLLDLNLLDQVVTSKTKAIIPVHLYGKMVDMETLMAWARKRNCKVIEDAAQAFGAFQNKISAGMYGDMGCFSFYPSKNLGALGEAGALVCKDKSIAEKLKMLRNHGQIQRDKHIIIGRNSRIDTLQAGFLNVLLPYFGAWQDRRKFIAQIYLDQLKALDWLKLPLGLESPSHNVHLFVISTTFRDQLKQFLKENEIETAIHYPLPIPLMSPYKDPKEFPKSLKMSKEILSLPLNPWLSDEEVYRICDVLRRFKF</sequence>
<reference evidence="4" key="1">
    <citation type="submission" date="2022-03" db="EMBL/GenBank/DDBJ databases">
        <title>De novo assembled genomes of Belliella spp. (Cyclobacteriaceae) strains.</title>
        <authorList>
            <person name="Szabo A."/>
            <person name="Korponai K."/>
            <person name="Felfoldi T."/>
        </authorList>
    </citation>
    <scope>NUCLEOTIDE SEQUENCE</scope>
    <source>
        <strain evidence="4">DSM 111904</strain>
    </source>
</reference>
<dbReference type="Pfam" id="PF01041">
    <property type="entry name" value="DegT_DnrJ_EryC1"/>
    <property type="match status" value="1"/>
</dbReference>
<comment type="caution">
    <text evidence="4">The sequence shown here is derived from an EMBL/GenBank/DDBJ whole genome shotgun (WGS) entry which is preliminary data.</text>
</comment>
<dbReference type="RefSeq" id="WP_241346712.1">
    <property type="nucleotide sequence ID" value="NZ_JAKZGP010000005.1"/>
</dbReference>
<evidence type="ECO:0000256" key="3">
    <source>
        <dbReference type="RuleBase" id="RU004508"/>
    </source>
</evidence>
<gene>
    <name evidence="4" type="ORF">MM239_03750</name>
</gene>
<dbReference type="CDD" id="cd00616">
    <property type="entry name" value="AHBA_syn"/>
    <property type="match status" value="1"/>
</dbReference>
<dbReference type="SUPFAM" id="SSF53383">
    <property type="entry name" value="PLP-dependent transferases"/>
    <property type="match status" value="1"/>
</dbReference>
<evidence type="ECO:0000313" key="4">
    <source>
        <dbReference type="EMBL" id="MCH7408497.1"/>
    </source>
</evidence>
<dbReference type="PANTHER" id="PTHR30244">
    <property type="entry name" value="TRANSAMINASE"/>
    <property type="match status" value="1"/>
</dbReference>